<evidence type="ECO:0000259" key="2">
    <source>
        <dbReference type="Pfam" id="PF00501"/>
    </source>
</evidence>
<dbReference type="Pfam" id="PF00501">
    <property type="entry name" value="AMP-binding"/>
    <property type="match status" value="1"/>
</dbReference>
<dbReference type="EMBL" id="QVXO01000010">
    <property type="protein sequence ID" value="RPJ92071.1"/>
    <property type="molecule type" value="Genomic_DNA"/>
</dbReference>
<dbReference type="AlphaFoldDB" id="A0A424WFR0"/>
<protein>
    <submittedName>
        <fullName evidence="3">Long-chain acyl-CoA synthetase</fullName>
    </submittedName>
</protein>
<reference evidence="3 4" key="1">
    <citation type="submission" date="2018-08" db="EMBL/GenBank/DDBJ databases">
        <title>Achromobacter xylosoxidans Genome sequencing and assembly.</title>
        <authorList>
            <person name="Wang R."/>
            <person name="Rensing C."/>
            <person name="Li Y."/>
        </authorList>
    </citation>
    <scope>NUCLEOTIDE SEQUENCE [LARGE SCALE GENOMIC DNA]</scope>
    <source>
        <strain evidence="3 4">GD003A</strain>
    </source>
</reference>
<name>A0A424WFR0_ALCXX</name>
<dbReference type="InterPro" id="IPR000873">
    <property type="entry name" value="AMP-dep_synth/lig_dom"/>
</dbReference>
<evidence type="ECO:0000256" key="1">
    <source>
        <dbReference type="ARBA" id="ARBA00022598"/>
    </source>
</evidence>
<dbReference type="PROSITE" id="PS00455">
    <property type="entry name" value="AMP_BINDING"/>
    <property type="match status" value="1"/>
</dbReference>
<organism evidence="3 4">
    <name type="scientific">Alcaligenes xylosoxydans xylosoxydans</name>
    <name type="common">Achromobacter xylosoxidans</name>
    <dbReference type="NCBI Taxonomy" id="85698"/>
    <lineage>
        <taxon>Bacteria</taxon>
        <taxon>Pseudomonadati</taxon>
        <taxon>Pseudomonadota</taxon>
        <taxon>Betaproteobacteria</taxon>
        <taxon>Burkholderiales</taxon>
        <taxon>Alcaligenaceae</taxon>
        <taxon>Achromobacter</taxon>
    </lineage>
</organism>
<dbReference type="OrthoDB" id="9766486at2"/>
<dbReference type="InterPro" id="IPR050237">
    <property type="entry name" value="ATP-dep_AMP-bd_enzyme"/>
</dbReference>
<gene>
    <name evidence="3" type="ORF">DY367_08885</name>
</gene>
<dbReference type="GO" id="GO:0016874">
    <property type="term" value="F:ligase activity"/>
    <property type="evidence" value="ECO:0007669"/>
    <property type="project" value="UniProtKB-KW"/>
</dbReference>
<dbReference type="PANTHER" id="PTHR43767:SF8">
    <property type="entry name" value="LONG-CHAIN-FATTY-ACID--COA LIGASE"/>
    <property type="match status" value="1"/>
</dbReference>
<dbReference type="Proteomes" id="UP000285324">
    <property type="component" value="Unassembled WGS sequence"/>
</dbReference>
<proteinExistence type="predicted"/>
<evidence type="ECO:0000313" key="4">
    <source>
        <dbReference type="Proteomes" id="UP000285324"/>
    </source>
</evidence>
<dbReference type="InterPro" id="IPR042099">
    <property type="entry name" value="ANL_N_sf"/>
</dbReference>
<feature type="domain" description="AMP-dependent synthetase/ligase" evidence="2">
    <location>
        <begin position="19"/>
        <end position="332"/>
    </location>
</feature>
<comment type="caution">
    <text evidence="3">The sequence shown here is derived from an EMBL/GenBank/DDBJ whole genome shotgun (WGS) entry which is preliminary data.</text>
</comment>
<dbReference type="RefSeq" id="WP_118932283.1">
    <property type="nucleotide sequence ID" value="NZ_CP061008.1"/>
</dbReference>
<dbReference type="Pfam" id="PF23562">
    <property type="entry name" value="AMP-binding_C_3"/>
    <property type="match status" value="1"/>
</dbReference>
<evidence type="ECO:0000313" key="3">
    <source>
        <dbReference type="EMBL" id="RPJ92071.1"/>
    </source>
</evidence>
<dbReference type="Gene3D" id="3.40.50.12780">
    <property type="entry name" value="N-terminal domain of ligase-like"/>
    <property type="match status" value="1"/>
</dbReference>
<accession>A0A424WFR0</accession>
<dbReference type="InterPro" id="IPR020845">
    <property type="entry name" value="AMP-binding_CS"/>
</dbReference>
<dbReference type="PANTHER" id="PTHR43767">
    <property type="entry name" value="LONG-CHAIN-FATTY-ACID--COA LIGASE"/>
    <property type="match status" value="1"/>
</dbReference>
<dbReference type="SUPFAM" id="SSF56801">
    <property type="entry name" value="Acetyl-CoA synthetase-like"/>
    <property type="match status" value="1"/>
</dbReference>
<sequence length="492" mass="51559">MTGQEFLASLTRGDRRLQPALRSSVALTYAELSERVRVCADALSAYGPRVVATLLDNGADWIVADLACLAMGAVHLPLPLFFTPEQRQAAMSAAGASLLLTPASRHVQASSDMDVSEVTQLDGLAVRLLPFPAIPLPAGTSKITFTSGSTGQPKGVCLGSAQMLDVAHGLADATRGIGIGSHLTALPLPVLLENIAGVYAPLLEGACIHVSPLAEVGLQGSSQFDPGRFHAALTASEANSVIVLPQMLRAYAAWLAATRAPAPPQLRLMAVGGAAVGAPLLEQARRLGLPAYEGYGLSEAASVQTLNLPGADLPGSAGRPLPHARVRIAEDGEIEIAGTPFLGYLGVPATAGDWWPTGDLGRLDPAGYLHVEGRKKNVLITGFGRNVSPEWVEIELGNQPEIRHAVVYGDGEAELGAVIWPQGMASAAAIDAAIARANQRLPDYARIGRWLQARAEFSVDGGMATANGRPRRSAILQQHPDLFQSVRPFSPV</sequence>
<keyword evidence="1" id="KW-0436">Ligase</keyword>